<organism evidence="1 2">
    <name type="scientific">Vagococcus intermedius</name>
    <dbReference type="NCBI Taxonomy" id="2991418"/>
    <lineage>
        <taxon>Bacteria</taxon>
        <taxon>Bacillati</taxon>
        <taxon>Bacillota</taxon>
        <taxon>Bacilli</taxon>
        <taxon>Lactobacillales</taxon>
        <taxon>Enterococcaceae</taxon>
        <taxon>Vagococcus</taxon>
    </lineage>
</organism>
<gene>
    <name evidence="1" type="ORF">OL234_04315</name>
</gene>
<name>A0AAF0CWF2_9ENTE</name>
<evidence type="ECO:0000313" key="1">
    <source>
        <dbReference type="EMBL" id="WEG74126.1"/>
    </source>
</evidence>
<dbReference type="SUPFAM" id="SSF55653">
    <property type="entry name" value="Ribosomal protein L9 C-domain"/>
    <property type="match status" value="1"/>
</dbReference>
<dbReference type="RefSeq" id="WP_275469925.1">
    <property type="nucleotide sequence ID" value="NZ_CP110232.1"/>
</dbReference>
<proteinExistence type="predicted"/>
<sequence>MEHMEKMTGVFDGENLILRDGKMIPLSTIQRCRIEMLPYLEFPITVQDDVKGTIESEGRIIYPVTADNKHENNDLVYGSVRQTRIGHFFNKETKAVIRKPDLKNPHQVTTLGYRKITLEMKNGEEIKVEFDGNGVELPEEATVIINRDEKIPLKPLFDRPSHFINIIKKSGIEVYYFNTP</sequence>
<dbReference type="KEGG" id="vie:OL234_04315"/>
<dbReference type="AlphaFoldDB" id="A0AAF0CWF2"/>
<accession>A0AAF0CWF2</accession>
<dbReference type="Proteomes" id="UP001179647">
    <property type="component" value="Chromosome"/>
</dbReference>
<protein>
    <submittedName>
        <fullName evidence="1">Uncharacterized protein</fullName>
    </submittedName>
</protein>
<evidence type="ECO:0000313" key="2">
    <source>
        <dbReference type="Proteomes" id="UP001179647"/>
    </source>
</evidence>
<reference evidence="1" key="1">
    <citation type="submission" date="2022-10" db="EMBL/GenBank/DDBJ databases">
        <title>Vagococcus sp. isolated from poultry meat.</title>
        <authorList>
            <person name="Johansson P."/>
            <person name="Bjorkroth J."/>
        </authorList>
    </citation>
    <scope>NUCLEOTIDE SEQUENCE</scope>
    <source>
        <strain evidence="1">STAA11</strain>
    </source>
</reference>
<dbReference type="InterPro" id="IPR036791">
    <property type="entry name" value="Ribosomal_bL9_C_sf"/>
</dbReference>
<keyword evidence="2" id="KW-1185">Reference proteome</keyword>
<dbReference type="EMBL" id="CP110232">
    <property type="protein sequence ID" value="WEG74126.1"/>
    <property type="molecule type" value="Genomic_DNA"/>
</dbReference>